<dbReference type="AlphaFoldDB" id="A0AAD2G6A6"/>
<protein>
    <submittedName>
        <fullName evidence="4">Uncharacterized protein</fullName>
    </submittedName>
</protein>
<feature type="compositionally biased region" description="Basic and acidic residues" evidence="3">
    <location>
        <begin position="255"/>
        <end position="278"/>
    </location>
</feature>
<dbReference type="Proteomes" id="UP001295423">
    <property type="component" value="Unassembled WGS sequence"/>
</dbReference>
<keyword evidence="5" id="KW-1185">Reference proteome</keyword>
<dbReference type="EMBL" id="CAKOGP040002180">
    <property type="protein sequence ID" value="CAJ1964227.1"/>
    <property type="molecule type" value="Genomic_DNA"/>
</dbReference>
<reference evidence="4" key="1">
    <citation type="submission" date="2023-08" db="EMBL/GenBank/DDBJ databases">
        <authorList>
            <person name="Audoor S."/>
            <person name="Bilcke G."/>
        </authorList>
    </citation>
    <scope>NUCLEOTIDE SEQUENCE</scope>
</reference>
<evidence type="ECO:0000256" key="3">
    <source>
        <dbReference type="SAM" id="MobiDB-lite"/>
    </source>
</evidence>
<dbReference type="SUPFAM" id="SSF48452">
    <property type="entry name" value="TPR-like"/>
    <property type="match status" value="2"/>
</dbReference>
<evidence type="ECO:0000256" key="1">
    <source>
        <dbReference type="ARBA" id="ARBA00022737"/>
    </source>
</evidence>
<keyword evidence="1" id="KW-0677">Repeat</keyword>
<feature type="compositionally biased region" description="Polar residues" evidence="3">
    <location>
        <begin position="120"/>
        <end position="148"/>
    </location>
</feature>
<feature type="compositionally biased region" description="Polar residues" evidence="3">
    <location>
        <begin position="168"/>
        <end position="185"/>
    </location>
</feature>
<sequence>MDYYANPPIMMVEFDKDIGALENDMPTSPLGSPPSTPLQQHSLFFSAERSTPTPTSSIHQSEMKRSSDSGPPEHLMQPADDEDIPMDERRHGAPRRFSSMGEDGPDDEKVSRKTMAAISPPSNMQIDPTRALNSSPARNRAQSMSPSQRLALKRSNKLGRINNAPDDSPNTTNGGRLSKNGSVKNMVSKYETSPMMKTPEKDDLLSPPKLLLKKSELWQDSPATGGRLPPSSMKRPTTRNKSSFQRSMGADDDYDVPHDERPSLAEKIEIPEDERMAEMSKSASVAARSASAAAKARFAKSSGRTSKQQLDLGIKTSLSSSSEPSVFAGELSRRLEAAHERDEVNELLPSSTPRNTVRRDVVANRSSPNRRPAPRRLDYDNGDGPEQHISLSKDDTSRSRAETLRRLRLSEAKQQPQQDEEEPAAIPKAPVPVYPPRVSASVAAALNKILLQVPMTDSLWDLKKHDLVPVRSLESFVGIAKGDLTICLLPQHEPSNSSSFDDKISMGAYRVQSIIRGRRRSRRHMGVLDVGNGSPTSPLRPLQPLDADDVIGMHHAALSHLLMDDIDRAIGCYREISSLYKAHKEQSKRTPPSPRNEAQTNFELAMSLVSHYLGILNLVKKKYFTAMTYFSNALETRMSCLVEGHSDQIACLSKISTCQYALDQFDDAQSTLRRAGENAKKKSSVSLNDRLLLAEMINNMGTVHWRKGMTTAANDCFVESLDILQNAASDCLYEDSATASQSVSLNIFIVRCNIGFAKMTGKEFKESIPELENALMGLNGLLKSGDEMSVATMDCLAAANLLSGKRDRATKMYERMLQILENEGDEGDSRIAKTMKNLESAKSVGRGTLVALETLEQSFAIMST</sequence>
<name>A0AAD2G6A6_9STRA</name>
<dbReference type="PANTHER" id="PTHR45641:SF19">
    <property type="entry name" value="NEPHROCYSTIN-3"/>
    <property type="match status" value="1"/>
</dbReference>
<dbReference type="Gene3D" id="1.25.40.10">
    <property type="entry name" value="Tetratricopeptide repeat domain"/>
    <property type="match status" value="2"/>
</dbReference>
<dbReference type="InterPro" id="IPR011990">
    <property type="entry name" value="TPR-like_helical_dom_sf"/>
</dbReference>
<organism evidence="4 5">
    <name type="scientific">Cylindrotheca closterium</name>
    <dbReference type="NCBI Taxonomy" id="2856"/>
    <lineage>
        <taxon>Eukaryota</taxon>
        <taxon>Sar</taxon>
        <taxon>Stramenopiles</taxon>
        <taxon>Ochrophyta</taxon>
        <taxon>Bacillariophyta</taxon>
        <taxon>Bacillariophyceae</taxon>
        <taxon>Bacillariophycidae</taxon>
        <taxon>Bacillariales</taxon>
        <taxon>Bacillariaceae</taxon>
        <taxon>Cylindrotheca</taxon>
    </lineage>
</organism>
<dbReference type="PANTHER" id="PTHR45641">
    <property type="entry name" value="TETRATRICOPEPTIDE REPEAT PROTEIN (AFU_ORTHOLOGUE AFUA_6G03870)"/>
    <property type="match status" value="1"/>
</dbReference>
<feature type="region of interest" description="Disordered" evidence="3">
    <location>
        <begin position="20"/>
        <end position="430"/>
    </location>
</feature>
<accession>A0AAD2G6A6</accession>
<feature type="compositionally biased region" description="Polar residues" evidence="3">
    <location>
        <begin position="39"/>
        <end position="60"/>
    </location>
</feature>
<gene>
    <name evidence="4" type="ORF">CYCCA115_LOCUS20529</name>
</gene>
<evidence type="ECO:0000313" key="5">
    <source>
        <dbReference type="Proteomes" id="UP001295423"/>
    </source>
</evidence>
<feature type="compositionally biased region" description="Low complexity" evidence="3">
    <location>
        <begin position="280"/>
        <end position="302"/>
    </location>
</feature>
<comment type="caution">
    <text evidence="4">The sequence shown here is derived from an EMBL/GenBank/DDBJ whole genome shotgun (WGS) entry which is preliminary data.</text>
</comment>
<evidence type="ECO:0000256" key="2">
    <source>
        <dbReference type="ARBA" id="ARBA00022803"/>
    </source>
</evidence>
<evidence type="ECO:0000313" key="4">
    <source>
        <dbReference type="EMBL" id="CAJ1964227.1"/>
    </source>
</evidence>
<feature type="compositionally biased region" description="Basic and acidic residues" evidence="3">
    <location>
        <begin position="391"/>
        <end position="411"/>
    </location>
</feature>
<feature type="compositionally biased region" description="Basic and acidic residues" evidence="3">
    <location>
        <begin position="331"/>
        <end position="344"/>
    </location>
</feature>
<keyword evidence="2" id="KW-0802">TPR repeat</keyword>
<proteinExistence type="predicted"/>